<proteinExistence type="predicted"/>
<name>A0A6L2JMJ7_TANCI</name>
<organism evidence="1">
    <name type="scientific">Tanacetum cinerariifolium</name>
    <name type="common">Dalmatian daisy</name>
    <name type="synonym">Chrysanthemum cinerariifolium</name>
    <dbReference type="NCBI Taxonomy" id="118510"/>
    <lineage>
        <taxon>Eukaryota</taxon>
        <taxon>Viridiplantae</taxon>
        <taxon>Streptophyta</taxon>
        <taxon>Embryophyta</taxon>
        <taxon>Tracheophyta</taxon>
        <taxon>Spermatophyta</taxon>
        <taxon>Magnoliopsida</taxon>
        <taxon>eudicotyledons</taxon>
        <taxon>Gunneridae</taxon>
        <taxon>Pentapetalae</taxon>
        <taxon>asterids</taxon>
        <taxon>campanulids</taxon>
        <taxon>Asterales</taxon>
        <taxon>Asteraceae</taxon>
        <taxon>Asteroideae</taxon>
        <taxon>Anthemideae</taxon>
        <taxon>Anthemidinae</taxon>
        <taxon>Tanacetum</taxon>
    </lineage>
</organism>
<evidence type="ECO:0000313" key="1">
    <source>
        <dbReference type="EMBL" id="GEU38186.1"/>
    </source>
</evidence>
<reference evidence="1" key="1">
    <citation type="journal article" date="2019" name="Sci. Rep.">
        <title>Draft genome of Tanacetum cinerariifolium, the natural source of mosquito coil.</title>
        <authorList>
            <person name="Yamashiro T."/>
            <person name="Shiraishi A."/>
            <person name="Satake H."/>
            <person name="Nakayama K."/>
        </authorList>
    </citation>
    <scope>NUCLEOTIDE SEQUENCE</scope>
</reference>
<dbReference type="EMBL" id="BKCJ010001022">
    <property type="protein sequence ID" value="GEU38186.1"/>
    <property type="molecule type" value="Genomic_DNA"/>
</dbReference>
<protein>
    <submittedName>
        <fullName evidence="1">Uncharacterized protein</fullName>
    </submittedName>
</protein>
<accession>A0A6L2JMJ7</accession>
<dbReference type="AlphaFoldDB" id="A0A6L2JMJ7"/>
<comment type="caution">
    <text evidence="1">The sequence shown here is derived from an EMBL/GenBank/DDBJ whole genome shotgun (WGS) entry which is preliminary data.</text>
</comment>
<gene>
    <name evidence="1" type="ORF">Tci_010164</name>
</gene>
<sequence>MQGDNPLGPKSKSVQLEANFESSEFFTMISTMFITSPSRSVPSTPGTSLTGTFLLILEFFSSFKFKSVPCRYDPEHLGVSFRLGGESRIMSLLELGWRVGLYSFEQSRLASTRSGFSKGETVKADHELLIFWPNIGDDEFVVGGMAVKKVRDPRVRLAHRCIAMTILGRKESTHRITVIASFSSATFMPRESLATFPIGWLGISTELKIGI</sequence>